<gene>
    <name evidence="1" type="ORF">CEXT_734571</name>
</gene>
<name>A0AAV4V2B5_CAEEX</name>
<dbReference type="EMBL" id="BPLR01013790">
    <property type="protein sequence ID" value="GIY63844.1"/>
    <property type="molecule type" value="Genomic_DNA"/>
</dbReference>
<evidence type="ECO:0000313" key="2">
    <source>
        <dbReference type="Proteomes" id="UP001054945"/>
    </source>
</evidence>
<proteinExistence type="predicted"/>
<evidence type="ECO:0000313" key="1">
    <source>
        <dbReference type="EMBL" id="GIY63844.1"/>
    </source>
</evidence>
<accession>A0AAV4V2B5</accession>
<sequence length="108" mass="11850">MMRSSPMIKGLHYGEVKLNSTSSSSPNAPGAFSLLLMIPNLRFRASLFKSGKGGILSESLKNQYGSRVVIALTELRLIGIVFDVPKFNSVNDFKAKNMRNVCQILLTS</sequence>
<comment type="caution">
    <text evidence="1">The sequence shown here is derived from an EMBL/GenBank/DDBJ whole genome shotgun (WGS) entry which is preliminary data.</text>
</comment>
<reference evidence="1 2" key="1">
    <citation type="submission" date="2021-06" db="EMBL/GenBank/DDBJ databases">
        <title>Caerostris extrusa draft genome.</title>
        <authorList>
            <person name="Kono N."/>
            <person name="Arakawa K."/>
        </authorList>
    </citation>
    <scope>NUCLEOTIDE SEQUENCE [LARGE SCALE GENOMIC DNA]</scope>
</reference>
<dbReference type="Proteomes" id="UP001054945">
    <property type="component" value="Unassembled WGS sequence"/>
</dbReference>
<protein>
    <submittedName>
        <fullName evidence="1">Uncharacterized protein</fullName>
    </submittedName>
</protein>
<dbReference type="AlphaFoldDB" id="A0AAV4V2B5"/>
<keyword evidence="2" id="KW-1185">Reference proteome</keyword>
<organism evidence="1 2">
    <name type="scientific">Caerostris extrusa</name>
    <name type="common">Bark spider</name>
    <name type="synonym">Caerostris bankana</name>
    <dbReference type="NCBI Taxonomy" id="172846"/>
    <lineage>
        <taxon>Eukaryota</taxon>
        <taxon>Metazoa</taxon>
        <taxon>Ecdysozoa</taxon>
        <taxon>Arthropoda</taxon>
        <taxon>Chelicerata</taxon>
        <taxon>Arachnida</taxon>
        <taxon>Araneae</taxon>
        <taxon>Araneomorphae</taxon>
        <taxon>Entelegynae</taxon>
        <taxon>Araneoidea</taxon>
        <taxon>Araneidae</taxon>
        <taxon>Caerostris</taxon>
    </lineage>
</organism>